<evidence type="ECO:0000256" key="1">
    <source>
        <dbReference type="PROSITE-ProRule" id="PRU00325"/>
    </source>
</evidence>
<accession>A0A8H7RHM6</accession>
<evidence type="ECO:0000313" key="4">
    <source>
        <dbReference type="Proteomes" id="UP000603453"/>
    </source>
</evidence>
<keyword evidence="1" id="KW-0479">Metal-binding</keyword>
<dbReference type="GO" id="GO:0008270">
    <property type="term" value="F:zinc ion binding"/>
    <property type="evidence" value="ECO:0007669"/>
    <property type="project" value="UniProtKB-KW"/>
</dbReference>
<dbReference type="Proteomes" id="UP000603453">
    <property type="component" value="Unassembled WGS sequence"/>
</dbReference>
<reference evidence="3" key="1">
    <citation type="submission" date="2020-12" db="EMBL/GenBank/DDBJ databases">
        <title>Metabolic potential, ecology and presence of endohyphal bacteria is reflected in genomic diversity of Mucoromycotina.</title>
        <authorList>
            <person name="Muszewska A."/>
            <person name="Okrasinska A."/>
            <person name="Steczkiewicz K."/>
            <person name="Drgas O."/>
            <person name="Orlowska M."/>
            <person name="Perlinska-Lenart U."/>
            <person name="Aleksandrzak-Piekarczyk T."/>
            <person name="Szatraj K."/>
            <person name="Zielenkiewicz U."/>
            <person name="Pilsyk S."/>
            <person name="Malc E."/>
            <person name="Mieczkowski P."/>
            <person name="Kruszewska J.S."/>
            <person name="Biernat P."/>
            <person name="Pawlowska J."/>
        </authorList>
    </citation>
    <scope>NUCLEOTIDE SEQUENCE</scope>
    <source>
        <strain evidence="3">WA0000017839</strain>
    </source>
</reference>
<dbReference type="AlphaFoldDB" id="A0A8H7RHM6"/>
<dbReference type="OrthoDB" id="2422867at2759"/>
<name>A0A8H7RHM6_9FUNG</name>
<dbReference type="PROSITE" id="PS50966">
    <property type="entry name" value="ZF_SWIM"/>
    <property type="match status" value="1"/>
</dbReference>
<feature type="domain" description="SWIM-type" evidence="2">
    <location>
        <begin position="550"/>
        <end position="581"/>
    </location>
</feature>
<dbReference type="EMBL" id="JAEPRD010000009">
    <property type="protein sequence ID" value="KAG2211157.1"/>
    <property type="molecule type" value="Genomic_DNA"/>
</dbReference>
<dbReference type="InterPro" id="IPR007527">
    <property type="entry name" value="Znf_SWIM"/>
</dbReference>
<keyword evidence="1" id="KW-0863">Zinc-finger</keyword>
<gene>
    <name evidence="3" type="ORF">INT47_006276</name>
</gene>
<keyword evidence="4" id="KW-1185">Reference proteome</keyword>
<keyword evidence="1" id="KW-0862">Zinc</keyword>
<protein>
    <recommendedName>
        <fullName evidence="2">SWIM-type domain-containing protein</fullName>
    </recommendedName>
</protein>
<comment type="caution">
    <text evidence="3">The sequence shown here is derived from an EMBL/GenBank/DDBJ whole genome shotgun (WGS) entry which is preliminary data.</text>
</comment>
<sequence>MNSNESQQSLKEIKDSFEDAFDRQVYEQSNTDEKVTVEEYDWECLSKPEMEDISVKATRHVPSFAETASVNERFDNVKAIFEAEFSVGKAFADKESARLEIQSFSKANNIPFETFKSDKSYIKMICKHFGKYCAAKKGGDEKVAVNDDELENSVQRPNRTTGRTGCSAFVYIRKDVKLAGEPWTLNADDQEFAISLMREGTTPSETLKMLETRGVGNLIVTDLTNIQQQFCRDSHTDMWNFVKNLESSGHQVRFLTDADERICSVFFIHQHGIDEARKLSECIIVDATYKTSSHKMVSLNFVVAGCWMDREISERYCWALNCFRAIVWPAGTSSDKLPKCFVADNDEALLGAIKNFILRFKKNLAKEKRPDKNKMEMEVKSFMAIIKQMALKCTTKDEFLLAKNKYETFVSTQDKCVQGGAQTMIKYLHHMMKKKQYWVGYYVNDLMHMGNRTSNRVESTHANIKISNSTSSGSMAVVTEKIDLWIKKKEDYRNVQSIKESMTQRTIFLEDDVMDKLALIKLNVSSFAFENIKNELMEMKAATEKPDPVSHVRPGESCLCKLRKNFRLPCRHVLAVSFVENKIPLDIVHERWRIAYVKGTVATIAEVSAEMSKKSHETLPIDTSTIQIRLEKLLSLSNVLGNQQESTDLIKDMVL</sequence>
<proteinExistence type="predicted"/>
<evidence type="ECO:0000313" key="3">
    <source>
        <dbReference type="EMBL" id="KAG2211157.1"/>
    </source>
</evidence>
<organism evidence="3 4">
    <name type="scientific">Mucor saturninus</name>
    <dbReference type="NCBI Taxonomy" id="64648"/>
    <lineage>
        <taxon>Eukaryota</taxon>
        <taxon>Fungi</taxon>
        <taxon>Fungi incertae sedis</taxon>
        <taxon>Mucoromycota</taxon>
        <taxon>Mucoromycotina</taxon>
        <taxon>Mucoromycetes</taxon>
        <taxon>Mucorales</taxon>
        <taxon>Mucorineae</taxon>
        <taxon>Mucoraceae</taxon>
        <taxon>Mucor</taxon>
    </lineage>
</organism>
<evidence type="ECO:0000259" key="2">
    <source>
        <dbReference type="PROSITE" id="PS50966"/>
    </source>
</evidence>
<dbReference type="PANTHER" id="PTHR47718">
    <property type="entry name" value="OS01G0519700 PROTEIN"/>
    <property type="match status" value="1"/>
</dbReference>
<dbReference type="PANTHER" id="PTHR47718:SF3">
    <property type="entry name" value="PROTEIN FAR1-RELATED SEQUENCE 5-LIKE"/>
    <property type="match status" value="1"/>
</dbReference>